<reference evidence="8" key="3">
    <citation type="submission" date="2025-09" db="UniProtKB">
        <authorList>
            <consortium name="Ensembl"/>
        </authorList>
    </citation>
    <scope>IDENTIFICATION</scope>
</reference>
<feature type="compositionally biased region" description="Basic residues" evidence="7">
    <location>
        <begin position="193"/>
        <end position="202"/>
    </location>
</feature>
<dbReference type="InterPro" id="IPR026694">
    <property type="entry name" value="CUSTOS"/>
</dbReference>
<sequence length="264" mass="29056">MAASRVSKYTERGDPSSGSSSSSSSEDESERLREATWSFKTSDSSAGKNSDDGPTSSGRSCGKRKEAEENTGNELQTTPEFRCHVAKKLGAMLDSCIVVTSNAVKGIPLQRPASDEGFRLFSTSVSEDVKVTSHQQEARRRPAVSSSDSEGELESRLIEAAVSGQDILKHSVIERQRATPNGGDATVSESKEKKKKKKKKKQRQEESGAGIYMCGKEDEGATMEKCYYSTDTFHQRDVTSDRQNPKMKSKKKKLKTVQQEHMDL</sequence>
<evidence type="ECO:0000313" key="9">
    <source>
        <dbReference type="Proteomes" id="UP000694620"/>
    </source>
</evidence>
<feature type="compositionally biased region" description="Basic residues" evidence="7">
    <location>
        <begin position="245"/>
        <end position="255"/>
    </location>
</feature>
<dbReference type="OrthoDB" id="10053459at2759"/>
<keyword evidence="9" id="KW-1185">Reference proteome</keyword>
<evidence type="ECO:0000256" key="3">
    <source>
        <dbReference type="ARBA" id="ARBA00013465"/>
    </source>
</evidence>
<feature type="region of interest" description="Disordered" evidence="7">
    <location>
        <begin position="232"/>
        <end position="264"/>
    </location>
</feature>
<keyword evidence="6" id="KW-0539">Nucleus</keyword>
<keyword evidence="5" id="KW-0879">Wnt signaling pathway</keyword>
<protein>
    <recommendedName>
        <fullName evidence="3">Protein CUSTOS</fullName>
    </recommendedName>
</protein>
<evidence type="ECO:0000256" key="5">
    <source>
        <dbReference type="ARBA" id="ARBA00022687"/>
    </source>
</evidence>
<accession>A0A8C4TCW9</accession>
<dbReference type="PANTHER" id="PTHR14482:SF0">
    <property type="entry name" value="PROTEIN CUSTOS"/>
    <property type="match status" value="1"/>
</dbReference>
<dbReference type="GeneTree" id="ENSGT00390000010771"/>
<dbReference type="PANTHER" id="PTHR14482">
    <property type="entry name" value="CHROMOSOME 12 ORF 43 HOMOLOG"/>
    <property type="match status" value="1"/>
</dbReference>
<comment type="subcellular location">
    <subcellularLocation>
        <location evidence="1">Nucleus envelope</location>
    </subcellularLocation>
</comment>
<organism evidence="8 9">
    <name type="scientific">Erpetoichthys calabaricus</name>
    <name type="common">Rope fish</name>
    <name type="synonym">Calamoichthys calabaricus</name>
    <dbReference type="NCBI Taxonomy" id="27687"/>
    <lineage>
        <taxon>Eukaryota</taxon>
        <taxon>Metazoa</taxon>
        <taxon>Chordata</taxon>
        <taxon>Craniata</taxon>
        <taxon>Vertebrata</taxon>
        <taxon>Euteleostomi</taxon>
        <taxon>Actinopterygii</taxon>
        <taxon>Polypteriformes</taxon>
        <taxon>Polypteridae</taxon>
        <taxon>Erpetoichthys</taxon>
    </lineage>
</organism>
<dbReference type="GO" id="GO:0016055">
    <property type="term" value="P:Wnt signaling pathway"/>
    <property type="evidence" value="ECO:0007669"/>
    <property type="project" value="UniProtKB-KW"/>
</dbReference>
<reference evidence="8" key="1">
    <citation type="submission" date="2021-06" db="EMBL/GenBank/DDBJ databases">
        <authorList>
            <consortium name="Wellcome Sanger Institute Data Sharing"/>
        </authorList>
    </citation>
    <scope>NUCLEOTIDE SEQUENCE [LARGE SCALE GENOMIC DNA]</scope>
</reference>
<dbReference type="GO" id="GO:0005635">
    <property type="term" value="C:nuclear envelope"/>
    <property type="evidence" value="ECO:0007669"/>
    <property type="project" value="UniProtKB-SubCell"/>
</dbReference>
<feature type="region of interest" description="Disordered" evidence="7">
    <location>
        <begin position="128"/>
        <end position="152"/>
    </location>
</feature>
<comment type="similarity">
    <text evidence="2">Belongs to the CUSTOS family.</text>
</comment>
<feature type="compositionally biased region" description="Basic and acidic residues" evidence="7">
    <location>
        <begin position="128"/>
        <end position="140"/>
    </location>
</feature>
<evidence type="ECO:0000256" key="4">
    <source>
        <dbReference type="ARBA" id="ARBA00022473"/>
    </source>
</evidence>
<dbReference type="Ensembl" id="ENSECRT00000031224.1">
    <property type="protein sequence ID" value="ENSECRP00000030580.1"/>
    <property type="gene ID" value="ENSECRG00000020741.1"/>
</dbReference>
<dbReference type="Proteomes" id="UP000694620">
    <property type="component" value="Chromosome 18"/>
</dbReference>
<gene>
    <name evidence="8" type="primary">C12orf43</name>
</gene>
<feature type="region of interest" description="Disordered" evidence="7">
    <location>
        <begin position="1"/>
        <end position="80"/>
    </location>
</feature>
<feature type="region of interest" description="Disordered" evidence="7">
    <location>
        <begin position="171"/>
        <end position="214"/>
    </location>
</feature>
<proteinExistence type="inferred from homology"/>
<evidence type="ECO:0000256" key="7">
    <source>
        <dbReference type="SAM" id="MobiDB-lite"/>
    </source>
</evidence>
<keyword evidence="4" id="KW-0217">Developmental protein</keyword>
<feature type="compositionally biased region" description="Basic and acidic residues" evidence="7">
    <location>
        <begin position="233"/>
        <end position="244"/>
    </location>
</feature>
<feature type="compositionally biased region" description="Polar residues" evidence="7">
    <location>
        <begin position="70"/>
        <end position="79"/>
    </location>
</feature>
<reference evidence="8" key="2">
    <citation type="submission" date="2025-08" db="UniProtKB">
        <authorList>
            <consortium name="Ensembl"/>
        </authorList>
    </citation>
    <scope>IDENTIFICATION</scope>
</reference>
<dbReference type="Pfam" id="PF23999">
    <property type="entry name" value="CUSTOS"/>
    <property type="match status" value="1"/>
</dbReference>
<evidence type="ECO:0000256" key="1">
    <source>
        <dbReference type="ARBA" id="ARBA00004259"/>
    </source>
</evidence>
<evidence type="ECO:0000256" key="6">
    <source>
        <dbReference type="ARBA" id="ARBA00023242"/>
    </source>
</evidence>
<name>A0A8C4TCW9_ERPCA</name>
<evidence type="ECO:0000313" key="8">
    <source>
        <dbReference type="Ensembl" id="ENSECRP00000030580.1"/>
    </source>
</evidence>
<evidence type="ECO:0000256" key="2">
    <source>
        <dbReference type="ARBA" id="ARBA00008632"/>
    </source>
</evidence>
<feature type="compositionally biased region" description="Polar residues" evidence="7">
    <location>
        <begin position="38"/>
        <end position="59"/>
    </location>
</feature>
<dbReference type="AlphaFoldDB" id="A0A8C4TCW9"/>